<name>A0A085ZUB4_9FLAO</name>
<evidence type="ECO:0000259" key="2">
    <source>
        <dbReference type="Pfam" id="PF21544"/>
    </source>
</evidence>
<dbReference type="STRING" id="421531.IX38_07670"/>
<evidence type="ECO:0000313" key="3">
    <source>
        <dbReference type="EMBL" id="KFF08028.1"/>
    </source>
</evidence>
<dbReference type="InterPro" id="IPR048954">
    <property type="entry name" value="PorZ_N"/>
</dbReference>
<dbReference type="Gene3D" id="2.130.10.10">
    <property type="entry name" value="YVTN repeat-like/Quinoprotein amine dehydrogenase"/>
    <property type="match status" value="1"/>
</dbReference>
<keyword evidence="3" id="KW-0436">Ligase</keyword>
<keyword evidence="4" id="KW-1185">Reference proteome</keyword>
<dbReference type="EMBL" id="JPRO01000004">
    <property type="protein sequence ID" value="KFF08028.1"/>
    <property type="molecule type" value="Genomic_DNA"/>
</dbReference>
<dbReference type="GO" id="GO:0004812">
    <property type="term" value="F:aminoacyl-tRNA ligase activity"/>
    <property type="evidence" value="ECO:0007669"/>
    <property type="project" value="UniProtKB-KW"/>
</dbReference>
<dbReference type="Pfam" id="PF21544">
    <property type="entry name" value="PorZ_N_b_propeller"/>
    <property type="match status" value="1"/>
</dbReference>
<proteinExistence type="predicted"/>
<dbReference type="Gene3D" id="2.60.40.4070">
    <property type="match status" value="1"/>
</dbReference>
<accession>A0A085ZUB4</accession>
<sequence>MKKLSLISLGILTSLQCMNAQVISSKKWTDLFSYNNVLAMKEDNGKIIAATENGIFYYTISTGEITKLSKANGLHDVNISAFDYNPQTKIGVIGYANGSMDVITPQEIKYIVDIPIATGYNGSKKINHISITGDQAVVSVGYGVSIFNINKKEFGDSAFFVSGGVYEASNEATLFGNKVYSVTNTGLKSHEMNTTFPVFSTWSTEIPGSYKHIDAESSLIFSSATSAFIYNNGTGTPLPASFGNIQDIVINSTNIIVTDSRIYTFGLNGVSLSAVSIGEDCNTAITANGKVYAGTILSGIKEESGTAYKPSGPYSNSSYKINLYDNNQMLVSSGGRLNRFNQPVENSKKPGFYYFNGTEWLRSSFFSTTPAPINVLDAVFNPADNSEVFFTNYTTTAQGVYKMKYNASSKDFDFVKRYDLGSPGDYSHRPVGFANDPQNNLFVSFGFNFGSPSIGIYDRSADDFVIKKFGITSDGTQKPVYYENMLWIPLPRSNNFIVYDYKNPTNLSDDTDYILKDSNGFAGNSKGTLSVAFSKSGDAWIGTDSGLRILPNAAAEIKNPDPEVEPIIIEQGGLGEELFRDGQILQIEADAGDYKWISVDGGGVYYLSSDGQQTIKHFTKENSPLPTNSVTDIKVDRKTGKVYFVTFNGIVAYQGDVADVTANFGNVVVYPNPVVYSNFKGKVTIKGLAEKTNIRITDAAGNVIHSAVARGGYYEWDLNNMKGNRVASGIYFVLMTNEDASDKATAKIAVVN</sequence>
<feature type="signal peptide" evidence="1">
    <location>
        <begin position="1"/>
        <end position="19"/>
    </location>
</feature>
<feature type="chain" id="PRO_5001801831" evidence="1">
    <location>
        <begin position="20"/>
        <end position="752"/>
    </location>
</feature>
<evidence type="ECO:0000256" key="1">
    <source>
        <dbReference type="SAM" id="SignalP"/>
    </source>
</evidence>
<dbReference type="AlphaFoldDB" id="A0A085ZUB4"/>
<organism evidence="3 4">
    <name type="scientific">Chryseobacterium luteum</name>
    <dbReference type="NCBI Taxonomy" id="421531"/>
    <lineage>
        <taxon>Bacteria</taxon>
        <taxon>Pseudomonadati</taxon>
        <taxon>Bacteroidota</taxon>
        <taxon>Flavobacteriia</taxon>
        <taxon>Flavobacteriales</taxon>
        <taxon>Weeksellaceae</taxon>
        <taxon>Chryseobacterium group</taxon>
        <taxon>Chryseobacterium</taxon>
    </lineage>
</organism>
<gene>
    <name evidence="3" type="ORF">IX38_07670</name>
</gene>
<keyword evidence="1" id="KW-0732">Signal</keyword>
<comment type="caution">
    <text evidence="3">The sequence shown here is derived from an EMBL/GenBank/DDBJ whole genome shotgun (WGS) entry which is preliminary data.</text>
</comment>
<dbReference type="SUPFAM" id="SSF63829">
    <property type="entry name" value="Calcium-dependent phosphotriesterase"/>
    <property type="match status" value="1"/>
</dbReference>
<dbReference type="InterPro" id="IPR036322">
    <property type="entry name" value="WD40_repeat_dom_sf"/>
</dbReference>
<dbReference type="Proteomes" id="UP000028703">
    <property type="component" value="Unassembled WGS sequence"/>
</dbReference>
<keyword evidence="3" id="KW-0030">Aminoacyl-tRNA synthetase</keyword>
<dbReference type="eggNOG" id="COG3292">
    <property type="taxonomic scope" value="Bacteria"/>
</dbReference>
<evidence type="ECO:0000313" key="4">
    <source>
        <dbReference type="Proteomes" id="UP000028703"/>
    </source>
</evidence>
<dbReference type="InterPro" id="IPR015943">
    <property type="entry name" value="WD40/YVTN_repeat-like_dom_sf"/>
</dbReference>
<dbReference type="RefSeq" id="WP_034703412.1">
    <property type="nucleotide sequence ID" value="NZ_JPRO01000004.1"/>
</dbReference>
<protein>
    <submittedName>
        <fullName evidence="3">Isoleucyl-tRNA synthetase</fullName>
    </submittedName>
</protein>
<dbReference type="SUPFAM" id="SSF50978">
    <property type="entry name" value="WD40 repeat-like"/>
    <property type="match status" value="1"/>
</dbReference>
<feature type="domain" description="PorZ N-terminal beta-propeller" evidence="2">
    <location>
        <begin position="49"/>
        <end position="202"/>
    </location>
</feature>
<reference evidence="3 4" key="1">
    <citation type="submission" date="2014-07" db="EMBL/GenBank/DDBJ databases">
        <title>Genome of Chryseobacterium luteum DSM 18605.</title>
        <authorList>
            <person name="Stropko S.J."/>
            <person name="Pipes S.E."/>
            <person name="Newman J.D."/>
        </authorList>
    </citation>
    <scope>NUCLEOTIDE SEQUENCE [LARGE SCALE GENOMIC DNA]</scope>
    <source>
        <strain evidence="3 4">DSM 18605</strain>
    </source>
</reference>